<keyword evidence="6" id="KW-1185">Reference proteome</keyword>
<dbReference type="PANTHER" id="PTHR20842:SF0">
    <property type="entry name" value="ALPHA-ASPARTYL DIPEPTIDASE"/>
    <property type="match status" value="1"/>
</dbReference>
<evidence type="ECO:0000256" key="3">
    <source>
        <dbReference type="ARBA" id="ARBA00022801"/>
    </source>
</evidence>
<dbReference type="PANTHER" id="PTHR20842">
    <property type="entry name" value="PROTEASE S51 ALPHA-ASPARTYL DIPEPTIDASE"/>
    <property type="match status" value="1"/>
</dbReference>
<evidence type="ECO:0000256" key="4">
    <source>
        <dbReference type="ARBA" id="ARBA00022825"/>
    </source>
</evidence>
<accession>A0A8S4DG61</accession>
<dbReference type="EMBL" id="CAJHNJ030000005">
    <property type="protein sequence ID" value="CAG9098250.1"/>
    <property type="molecule type" value="Genomic_DNA"/>
</dbReference>
<evidence type="ECO:0000256" key="1">
    <source>
        <dbReference type="ARBA" id="ARBA00006534"/>
    </source>
</evidence>
<name>A0A8S4DG61_PLUXY</name>
<dbReference type="CDD" id="cd03146">
    <property type="entry name" value="GAT1_Peptidase_E"/>
    <property type="match status" value="1"/>
</dbReference>
<reference evidence="5" key="1">
    <citation type="submission" date="2020-11" db="EMBL/GenBank/DDBJ databases">
        <authorList>
            <person name="Whiteford S."/>
        </authorList>
    </citation>
    <scope>NUCLEOTIDE SEQUENCE</scope>
</reference>
<dbReference type="NCBIfam" id="NF003642">
    <property type="entry name" value="PRK05282.1"/>
    <property type="match status" value="1"/>
</dbReference>
<comment type="similarity">
    <text evidence="1">Belongs to the peptidase S51 family.</text>
</comment>
<organism evidence="5 6">
    <name type="scientific">Plutella xylostella</name>
    <name type="common">Diamondback moth</name>
    <name type="synonym">Plutella maculipennis</name>
    <dbReference type="NCBI Taxonomy" id="51655"/>
    <lineage>
        <taxon>Eukaryota</taxon>
        <taxon>Metazoa</taxon>
        <taxon>Ecdysozoa</taxon>
        <taxon>Arthropoda</taxon>
        <taxon>Hexapoda</taxon>
        <taxon>Insecta</taxon>
        <taxon>Pterygota</taxon>
        <taxon>Neoptera</taxon>
        <taxon>Endopterygota</taxon>
        <taxon>Lepidoptera</taxon>
        <taxon>Glossata</taxon>
        <taxon>Ditrysia</taxon>
        <taxon>Yponomeutoidea</taxon>
        <taxon>Plutellidae</taxon>
        <taxon>Plutella</taxon>
    </lineage>
</organism>
<dbReference type="GO" id="GO:0006508">
    <property type="term" value="P:proteolysis"/>
    <property type="evidence" value="ECO:0007669"/>
    <property type="project" value="UniProtKB-KW"/>
</dbReference>
<sequence length="222" mass="24742">MKWCRQALLLSSSTLYGYPMLEFAKHEICSALTKHGIKEFIFVPYARKNYNWYTSQIKAIIEPWGFHMTGLHTYPDPVKAINASKAIFVGGGNSFLLLKTLYELNLVATIKKRVLQDGMLYIGSSAGTNVATIGIHTTNDMPIVYPPSLNGIGIVKFNINPHYIDPVESVQQQGDIRDINIRGYLKMEHSRRVVGLREGANLEVDGEKILITGINGAVLFGK</sequence>
<dbReference type="Gene3D" id="3.40.50.880">
    <property type="match status" value="1"/>
</dbReference>
<keyword evidence="2" id="KW-0645">Protease</keyword>
<dbReference type="GO" id="GO:0008236">
    <property type="term" value="F:serine-type peptidase activity"/>
    <property type="evidence" value="ECO:0007669"/>
    <property type="project" value="UniProtKB-KW"/>
</dbReference>
<keyword evidence="4" id="KW-0720">Serine protease</keyword>
<dbReference type="Pfam" id="PF03575">
    <property type="entry name" value="Peptidase_S51"/>
    <property type="match status" value="1"/>
</dbReference>
<evidence type="ECO:0000256" key="2">
    <source>
        <dbReference type="ARBA" id="ARBA00022670"/>
    </source>
</evidence>
<dbReference type="InterPro" id="IPR005320">
    <property type="entry name" value="Peptidase_S51"/>
</dbReference>
<dbReference type="InterPro" id="IPR029062">
    <property type="entry name" value="Class_I_gatase-like"/>
</dbReference>
<dbReference type="AlphaFoldDB" id="A0A8S4DG61"/>
<comment type="caution">
    <text evidence="5">The sequence shown here is derived from an EMBL/GenBank/DDBJ whole genome shotgun (WGS) entry which is preliminary data.</text>
</comment>
<evidence type="ECO:0000313" key="5">
    <source>
        <dbReference type="EMBL" id="CAG9098250.1"/>
    </source>
</evidence>
<protein>
    <submittedName>
        <fullName evidence="5">(diamondback moth) hypothetical protein</fullName>
    </submittedName>
</protein>
<gene>
    <name evidence="5" type="ORF">PLXY2_LOCUS2190</name>
</gene>
<dbReference type="Proteomes" id="UP000653454">
    <property type="component" value="Unassembled WGS sequence"/>
</dbReference>
<evidence type="ECO:0000313" key="6">
    <source>
        <dbReference type="Proteomes" id="UP000653454"/>
    </source>
</evidence>
<dbReference type="SUPFAM" id="SSF52317">
    <property type="entry name" value="Class I glutamine amidotransferase-like"/>
    <property type="match status" value="1"/>
</dbReference>
<proteinExistence type="inferred from homology"/>
<keyword evidence="3" id="KW-0378">Hydrolase</keyword>